<dbReference type="Proteomes" id="UP001225300">
    <property type="component" value="Segment"/>
</dbReference>
<name>A0AAF0DSI8_9CAUD</name>
<organism evidence="2 3">
    <name type="scientific">Kolpuevirus sp. 'frurule'</name>
    <dbReference type="NCBI Taxonomy" id="3028514"/>
    <lineage>
        <taxon>Viruses</taxon>
        <taxon>Duplodnaviria</taxon>
        <taxon>Heunggongvirae</taxon>
        <taxon>Uroviricota</taxon>
        <taxon>Caudoviricetes</taxon>
        <taxon>Crassvirales</taxon>
        <taxon>Steigviridae</taxon>
        <taxon>Asinivirinae</taxon>
        <taxon>Kolpuevirus</taxon>
    </lineage>
</organism>
<evidence type="ECO:0000313" key="3">
    <source>
        <dbReference type="Proteomes" id="UP001225300"/>
    </source>
</evidence>
<keyword evidence="1" id="KW-0175">Coiled coil</keyword>
<evidence type="ECO:0000256" key="1">
    <source>
        <dbReference type="SAM" id="Coils"/>
    </source>
</evidence>
<proteinExistence type="predicted"/>
<dbReference type="EMBL" id="OQ198718">
    <property type="protein sequence ID" value="WEY17579.1"/>
    <property type="molecule type" value="Genomic_DNA"/>
</dbReference>
<accession>A0AAF0DSI8</accession>
<evidence type="ECO:0000313" key="2">
    <source>
        <dbReference type="EMBL" id="WEY17579.1"/>
    </source>
</evidence>
<reference evidence="2" key="1">
    <citation type="journal article" date="2023" name="bioRxiv">
        <title>Novel crAssphage isolates exhibit conserved gene order and purifying selection of the host specificity protein.</title>
        <authorList>
            <person name="Papudeshi B."/>
            <person name="Vega A.A."/>
            <person name="Souza C."/>
            <person name="Giles S.K."/>
            <person name="Mallawaarachchi V."/>
            <person name="Roach M.J."/>
            <person name="An M."/>
            <person name="Jacobson N."/>
            <person name="McNair K."/>
            <person name="Mora M.F."/>
            <person name="Pastrana K."/>
            <person name="Leigh C."/>
            <person name="Cram C."/>
            <person name="Plewa W.S."/>
            <person name="Grigson S.R."/>
            <person name="Bouras G."/>
            <person name="Decewicz P."/>
            <person name="Luque A."/>
            <person name="Droit L."/>
            <person name="Handley S.A."/>
            <person name="Segall A.M."/>
            <person name="Dinsdale E.A."/>
            <person name="Edwards R.A."/>
        </authorList>
    </citation>
    <scope>NUCLEOTIDE SEQUENCE</scope>
    <source>
        <strain evidence="2">Bc03</strain>
    </source>
</reference>
<feature type="coiled-coil region" evidence="1">
    <location>
        <begin position="12"/>
        <end position="46"/>
    </location>
</feature>
<protein>
    <submittedName>
        <fullName evidence="2">Uncharacterized protein</fullName>
    </submittedName>
</protein>
<sequence length="130" mass="14121">MKELSRTELATVKRTAANVKTFRAKKAKLEAQKAKIDAELESVNRSIDLFEQPIIEVTGGFTSEQVLNGEMELAMSQSVESPSEAPVEETVCGVSVSALQARDNVLRAEEAPVNPFGLKLDESSPLPFEA</sequence>
<keyword evidence="3" id="KW-1185">Reference proteome</keyword>